<name>A0A8S1QTI9_9CILI</name>
<sequence length="114" mass="13823">MAQLNYVINQQGQKEVNKQCEFLQHYDLIERLMKHHQCFKYQLNYINIIFYKLLEYIYKKQKDSQQQIQGECFLTQMIYFLHNLSGIDFHLLVNNLIKILYGNERKIKIKATSS</sequence>
<dbReference type="AlphaFoldDB" id="A0A8S1QTI9"/>
<reference evidence="1" key="1">
    <citation type="submission" date="2021-01" db="EMBL/GenBank/DDBJ databases">
        <authorList>
            <consortium name="Genoscope - CEA"/>
            <person name="William W."/>
        </authorList>
    </citation>
    <scope>NUCLEOTIDE SEQUENCE</scope>
</reference>
<protein>
    <submittedName>
        <fullName evidence="1">Uncharacterized protein</fullName>
    </submittedName>
</protein>
<evidence type="ECO:0000313" key="2">
    <source>
        <dbReference type="Proteomes" id="UP000692954"/>
    </source>
</evidence>
<proteinExistence type="predicted"/>
<gene>
    <name evidence="1" type="ORF">PSON_ATCC_30995.1.T1150068</name>
</gene>
<dbReference type="EMBL" id="CAJJDN010000115">
    <property type="protein sequence ID" value="CAD8117860.1"/>
    <property type="molecule type" value="Genomic_DNA"/>
</dbReference>
<dbReference type="Proteomes" id="UP000692954">
    <property type="component" value="Unassembled WGS sequence"/>
</dbReference>
<keyword evidence="2" id="KW-1185">Reference proteome</keyword>
<accession>A0A8S1QTI9</accession>
<comment type="caution">
    <text evidence="1">The sequence shown here is derived from an EMBL/GenBank/DDBJ whole genome shotgun (WGS) entry which is preliminary data.</text>
</comment>
<organism evidence="1 2">
    <name type="scientific">Paramecium sonneborni</name>
    <dbReference type="NCBI Taxonomy" id="65129"/>
    <lineage>
        <taxon>Eukaryota</taxon>
        <taxon>Sar</taxon>
        <taxon>Alveolata</taxon>
        <taxon>Ciliophora</taxon>
        <taxon>Intramacronucleata</taxon>
        <taxon>Oligohymenophorea</taxon>
        <taxon>Peniculida</taxon>
        <taxon>Parameciidae</taxon>
        <taxon>Paramecium</taxon>
    </lineage>
</organism>
<evidence type="ECO:0000313" key="1">
    <source>
        <dbReference type="EMBL" id="CAD8117860.1"/>
    </source>
</evidence>